<dbReference type="Gene3D" id="1.10.287.470">
    <property type="entry name" value="Helix hairpin bin"/>
    <property type="match status" value="2"/>
</dbReference>
<feature type="coiled-coil region" evidence="4">
    <location>
        <begin position="79"/>
        <end position="125"/>
    </location>
</feature>
<dbReference type="Gene3D" id="2.40.50.100">
    <property type="match status" value="2"/>
</dbReference>
<keyword evidence="3 4" id="KW-0175">Coiled coil</keyword>
<accession>A0ABW0SS76</accession>
<evidence type="ECO:0000256" key="2">
    <source>
        <dbReference type="ARBA" id="ARBA00009477"/>
    </source>
</evidence>
<dbReference type="Pfam" id="PF25917">
    <property type="entry name" value="BSH_RND"/>
    <property type="match status" value="1"/>
</dbReference>
<proteinExistence type="inferred from homology"/>
<dbReference type="SUPFAM" id="SSF111369">
    <property type="entry name" value="HlyD-like secretion proteins"/>
    <property type="match status" value="1"/>
</dbReference>
<sequence>MSTARKGRHLSATILFTLAGLSGCAKKPPQALGTLEYDRITLPAPAAERIVAIDVREGEQVRAGQALMQLDPTHTQSELAAAEAQARQQREVLAELRNGPRAEDIDKARASLRAAQAQARDARAYYNRLLPLQGKDYVAAADLDRARAAAGDADGQVAAAQAALDELLHGTRPEQIAQAQAALAAATAQASAQQVLLGKLSIVAPLAGRIDNIPYKLGDQAPVGAPVVIMLAGAAPYARIYLPEQQRAGVHVGDAMQVFVAGRDTPYAGKVRMLRSEPTFTPYYALIGDDAARLSYLAEIALGPQAAELPAGLPVRVEFAGSAK</sequence>
<dbReference type="InterPro" id="IPR058624">
    <property type="entry name" value="MdtA-like_HH"/>
</dbReference>
<comment type="caution">
    <text evidence="7">The sequence shown here is derived from an EMBL/GenBank/DDBJ whole genome shotgun (WGS) entry which is preliminary data.</text>
</comment>
<feature type="domain" description="Multidrug resistance protein MdtA-like alpha-helical hairpin" evidence="5">
    <location>
        <begin position="106"/>
        <end position="165"/>
    </location>
</feature>
<dbReference type="Gene3D" id="2.40.30.170">
    <property type="match status" value="1"/>
</dbReference>
<reference evidence="8" key="1">
    <citation type="journal article" date="2019" name="Int. J. Syst. Evol. Microbiol.">
        <title>The Global Catalogue of Microorganisms (GCM) 10K type strain sequencing project: providing services to taxonomists for standard genome sequencing and annotation.</title>
        <authorList>
            <consortium name="The Broad Institute Genomics Platform"/>
            <consortium name="The Broad Institute Genome Sequencing Center for Infectious Disease"/>
            <person name="Wu L."/>
            <person name="Ma J."/>
        </authorList>
    </citation>
    <scope>NUCLEOTIDE SEQUENCE [LARGE SCALE GENOMIC DNA]</scope>
    <source>
        <strain evidence="8">CGMCC 1.13587</strain>
    </source>
</reference>
<dbReference type="Proteomes" id="UP001596111">
    <property type="component" value="Unassembled WGS sequence"/>
</dbReference>
<keyword evidence="8" id="KW-1185">Reference proteome</keyword>
<evidence type="ECO:0000259" key="5">
    <source>
        <dbReference type="Pfam" id="PF25876"/>
    </source>
</evidence>
<evidence type="ECO:0000256" key="1">
    <source>
        <dbReference type="ARBA" id="ARBA00004196"/>
    </source>
</evidence>
<dbReference type="PANTHER" id="PTHR32347:SF29">
    <property type="entry name" value="UPF0194 MEMBRANE PROTEIN YBHG"/>
    <property type="match status" value="1"/>
</dbReference>
<feature type="domain" description="Multidrug resistance protein MdtA-like barrel-sandwich hybrid" evidence="6">
    <location>
        <begin position="49"/>
        <end position="226"/>
    </location>
</feature>
<name>A0ABW0SS76_9GAMM</name>
<organism evidence="7 8">
    <name type="scientific">Rhodanobacter terrae</name>
    <dbReference type="NCBI Taxonomy" id="418647"/>
    <lineage>
        <taxon>Bacteria</taxon>
        <taxon>Pseudomonadati</taxon>
        <taxon>Pseudomonadota</taxon>
        <taxon>Gammaproteobacteria</taxon>
        <taxon>Lysobacterales</taxon>
        <taxon>Rhodanobacteraceae</taxon>
        <taxon>Rhodanobacter</taxon>
    </lineage>
</organism>
<dbReference type="PANTHER" id="PTHR32347">
    <property type="entry name" value="EFFLUX SYSTEM COMPONENT YKNX-RELATED"/>
    <property type="match status" value="1"/>
</dbReference>
<dbReference type="Pfam" id="PF25876">
    <property type="entry name" value="HH_MFP_RND"/>
    <property type="match status" value="1"/>
</dbReference>
<dbReference type="PROSITE" id="PS51257">
    <property type="entry name" value="PROKAR_LIPOPROTEIN"/>
    <property type="match status" value="1"/>
</dbReference>
<evidence type="ECO:0000259" key="6">
    <source>
        <dbReference type="Pfam" id="PF25917"/>
    </source>
</evidence>
<gene>
    <name evidence="7" type="ORF">ACFPPB_00700</name>
</gene>
<evidence type="ECO:0000313" key="7">
    <source>
        <dbReference type="EMBL" id="MFC5579637.1"/>
    </source>
</evidence>
<comment type="subcellular location">
    <subcellularLocation>
        <location evidence="1">Cell envelope</location>
    </subcellularLocation>
</comment>
<evidence type="ECO:0000256" key="4">
    <source>
        <dbReference type="SAM" id="Coils"/>
    </source>
</evidence>
<dbReference type="RefSeq" id="WP_377323395.1">
    <property type="nucleotide sequence ID" value="NZ_JBHSNG010000001.1"/>
</dbReference>
<protein>
    <submittedName>
        <fullName evidence="7">HlyD family secretion protein</fullName>
    </submittedName>
</protein>
<evidence type="ECO:0000313" key="8">
    <source>
        <dbReference type="Proteomes" id="UP001596111"/>
    </source>
</evidence>
<dbReference type="InterPro" id="IPR050465">
    <property type="entry name" value="UPF0194_transport"/>
</dbReference>
<evidence type="ECO:0000256" key="3">
    <source>
        <dbReference type="ARBA" id="ARBA00023054"/>
    </source>
</evidence>
<dbReference type="InterPro" id="IPR058625">
    <property type="entry name" value="MdtA-like_BSH"/>
</dbReference>
<comment type="similarity">
    <text evidence="2">Belongs to the membrane fusion protein (MFP) (TC 8.A.1) family.</text>
</comment>
<dbReference type="EMBL" id="JBHSNG010000001">
    <property type="protein sequence ID" value="MFC5579637.1"/>
    <property type="molecule type" value="Genomic_DNA"/>
</dbReference>